<feature type="compositionally biased region" description="Polar residues" evidence="1">
    <location>
        <begin position="248"/>
        <end position="261"/>
    </location>
</feature>
<feature type="compositionally biased region" description="Polar residues" evidence="1">
    <location>
        <begin position="90"/>
        <end position="101"/>
    </location>
</feature>
<accession>A0A8J4T5K4</accession>
<sequence>MTDCRVHEKSLITTTRCIPMLDEDQLIIDQLSRSPLLHPHTLFRLNPHAYRYLVQTIDRLPSISGQEIQQRLSQSDPFIFRLDRNLNAFETDSSGGQTENESVGADPASNVSSGGQMHPPDIEVTNPDESVKELSNPQTTTAGSEHQGSIHSGSIKYTTSVRALSPDGNLVESEIVRNYEIPSEKLAERPDHLIDETEQHDIWLEGLSGRQNDDESRPSINLTTRIKVSRTSDVVPSGSDCSEKGAHGSTTMPVGASTITPLETDAPMDHHQTSSKSQLQESEAMEDRKDQVSSIQDKADLSEGRHSLAQRQIANVVDETVLLSLEECREIQRTSKVTEAARTEINKLRDILRTVCTSLDDIQEGIVHRNFEPCVQFCDGIQLIPIIIRDLIPKLDYSPYEKDLWKAYNGIVGILEEVKEQPSLIIMRLVEFGFYIYEIGILLGEDIIPVCFAPVVHAIQTRVHRLCAGRVVRQIIYVPHSFDPVVATYYKDRRLERIENFCSCQIRLLEPSHPRAAYCPPDCRTLQVDFDPIRGKHVGLLDLLNRCIHPKQNVARIAVTIMRRSNGTELELKAHELLQLRSSEARPRLLDVRADICLGPKESFAGGPGSKIGDSDVHSKSTLV</sequence>
<reference evidence="2" key="1">
    <citation type="submission" date="2019-05" db="EMBL/GenBank/DDBJ databases">
        <title>Annotation for the trematode Paragonimus heterotremus.</title>
        <authorList>
            <person name="Choi Y.-J."/>
        </authorList>
    </citation>
    <scope>NUCLEOTIDE SEQUENCE</scope>
    <source>
        <strain evidence="2">LC</strain>
    </source>
</reference>
<gene>
    <name evidence="2" type="ORF">PHET_08538</name>
</gene>
<organism evidence="2 3">
    <name type="scientific">Paragonimus heterotremus</name>
    <dbReference type="NCBI Taxonomy" id="100268"/>
    <lineage>
        <taxon>Eukaryota</taxon>
        <taxon>Metazoa</taxon>
        <taxon>Spiralia</taxon>
        <taxon>Lophotrochozoa</taxon>
        <taxon>Platyhelminthes</taxon>
        <taxon>Trematoda</taxon>
        <taxon>Digenea</taxon>
        <taxon>Plagiorchiida</taxon>
        <taxon>Troglotremata</taxon>
        <taxon>Troglotrematidae</taxon>
        <taxon>Paragonimus</taxon>
    </lineage>
</organism>
<dbReference type="AlphaFoldDB" id="A0A8J4T5K4"/>
<feature type="compositionally biased region" description="Polar residues" evidence="1">
    <location>
        <begin position="133"/>
        <end position="154"/>
    </location>
</feature>
<dbReference type="EMBL" id="LUCH01005179">
    <property type="protein sequence ID" value="KAF5398284.1"/>
    <property type="molecule type" value="Genomic_DNA"/>
</dbReference>
<protein>
    <submittedName>
        <fullName evidence="2">Uncharacterized protein</fullName>
    </submittedName>
</protein>
<keyword evidence="3" id="KW-1185">Reference proteome</keyword>
<comment type="caution">
    <text evidence="2">The sequence shown here is derived from an EMBL/GenBank/DDBJ whole genome shotgun (WGS) entry which is preliminary data.</text>
</comment>
<dbReference type="OrthoDB" id="6227134at2759"/>
<evidence type="ECO:0000256" key="1">
    <source>
        <dbReference type="SAM" id="MobiDB-lite"/>
    </source>
</evidence>
<feature type="region of interest" description="Disordered" evidence="1">
    <location>
        <begin position="90"/>
        <end position="154"/>
    </location>
</feature>
<evidence type="ECO:0000313" key="2">
    <source>
        <dbReference type="EMBL" id="KAF5398284.1"/>
    </source>
</evidence>
<feature type="region of interest" description="Disordered" evidence="1">
    <location>
        <begin position="206"/>
        <end position="303"/>
    </location>
</feature>
<feature type="compositionally biased region" description="Polar residues" evidence="1">
    <location>
        <begin position="218"/>
        <end position="234"/>
    </location>
</feature>
<feature type="compositionally biased region" description="Basic and acidic residues" evidence="1">
    <location>
        <begin position="285"/>
        <end position="303"/>
    </location>
</feature>
<name>A0A8J4T5K4_9TREM</name>
<evidence type="ECO:0000313" key="3">
    <source>
        <dbReference type="Proteomes" id="UP000748531"/>
    </source>
</evidence>
<proteinExistence type="predicted"/>
<dbReference type="Proteomes" id="UP000748531">
    <property type="component" value="Unassembled WGS sequence"/>
</dbReference>